<gene>
    <name evidence="1" type="ORF">NEMVEDRAFT_v1g198512</name>
</gene>
<name>A7RKP4_NEMVE</name>
<protein>
    <recommendedName>
        <fullName evidence="3">DNA-directed DNA polymerase</fullName>
    </recommendedName>
</protein>
<evidence type="ECO:0000313" key="2">
    <source>
        <dbReference type="Proteomes" id="UP000001593"/>
    </source>
</evidence>
<dbReference type="HOGENOM" id="CLU_026047_0_0_1"/>
<dbReference type="EMBL" id="DS469516">
    <property type="protein sequence ID" value="EDO48021.1"/>
    <property type="molecule type" value="Genomic_DNA"/>
</dbReference>
<keyword evidence="2" id="KW-1185">Reference proteome</keyword>
<dbReference type="AlphaFoldDB" id="A7RKP4"/>
<dbReference type="PANTHER" id="PTHR31511">
    <property type="entry name" value="PROTEIN CBG23764"/>
    <property type="match status" value="1"/>
</dbReference>
<reference evidence="1 2" key="1">
    <citation type="journal article" date="2007" name="Science">
        <title>Sea anemone genome reveals ancestral eumetazoan gene repertoire and genomic organization.</title>
        <authorList>
            <person name="Putnam N.H."/>
            <person name="Srivastava M."/>
            <person name="Hellsten U."/>
            <person name="Dirks B."/>
            <person name="Chapman J."/>
            <person name="Salamov A."/>
            <person name="Terry A."/>
            <person name="Shapiro H."/>
            <person name="Lindquist E."/>
            <person name="Kapitonov V.V."/>
            <person name="Jurka J."/>
            <person name="Genikhovich G."/>
            <person name="Grigoriev I.V."/>
            <person name="Lucas S.M."/>
            <person name="Steele R.E."/>
            <person name="Finnerty J.R."/>
            <person name="Technau U."/>
            <person name="Martindale M.Q."/>
            <person name="Rokhsar D.S."/>
        </authorList>
    </citation>
    <scope>NUCLEOTIDE SEQUENCE [LARGE SCALE GENOMIC DNA]</scope>
    <source>
        <strain evidence="2">CH2 X CH6</strain>
    </source>
</reference>
<dbReference type="eggNOG" id="ENOG502SGRS">
    <property type="taxonomic scope" value="Eukaryota"/>
</dbReference>
<dbReference type="PANTHER" id="PTHR31511:SF12">
    <property type="entry name" value="RHO TERMINATION FACTOR N-TERMINAL DOMAIN-CONTAINING PROTEIN"/>
    <property type="match status" value="1"/>
</dbReference>
<evidence type="ECO:0000313" key="1">
    <source>
        <dbReference type="EMBL" id="EDO48021.1"/>
    </source>
</evidence>
<dbReference type="InParanoid" id="A7RKP4"/>
<organism evidence="1 2">
    <name type="scientific">Nematostella vectensis</name>
    <name type="common">Starlet sea anemone</name>
    <dbReference type="NCBI Taxonomy" id="45351"/>
    <lineage>
        <taxon>Eukaryota</taxon>
        <taxon>Metazoa</taxon>
        <taxon>Cnidaria</taxon>
        <taxon>Anthozoa</taxon>
        <taxon>Hexacorallia</taxon>
        <taxon>Actiniaria</taxon>
        <taxon>Edwardsiidae</taxon>
        <taxon>Nematostella</taxon>
    </lineage>
</organism>
<dbReference type="Proteomes" id="UP000001593">
    <property type="component" value="Unassembled WGS sequence"/>
</dbReference>
<dbReference type="STRING" id="45351.A7RKP4"/>
<proteinExistence type="predicted"/>
<sequence>MKFTEFAKRYPYYSRFRFSADEHGDVQFNFNGDEYDPFDKNGNLVKTLYRFPAANSAKKELDKFADWILSYVPESIKRIVNRRVGSSKDKVDRIFERVERFAPKEQKKALVGYLKTHRIDGQEGYDPKTFIDNIKQKVLELINRQKKPIKVKFIFTCKFIKENPATAQVDEELGYFHTEKPETITESTDFYDLFDTMVNYLLELIERFQNKGSGWRFDQVEYFDINIDPFEPLSGSSYIQLPSKLASKQAIINVKNKNDHECFKWAVTSAMYPRGKDPQRLNEQIRESSKKFDWAGIEFPVSLKQIDKFEKQNPYTVNVFGYNGEVFPRRISKKRNARVINLLLISNDETNHYCWIKDMSRLLSSQINNHQHATEFCPRCLNPFWCKKALEKHSEYCDNHEAVRIEMPKIDKDGNLPHIKFKNYNRKMRVPFVVYADFESFTENIDTCSPDESKSFTKQYQEHKPSGFCYLIKCFDDNIFPSELVRYTAESPDEDIPQMFVDSLESDIKDIYNKFKFPKKVKMTLRDRTDYKNATHCHIYCSRQFYEQRGQTG</sequence>
<dbReference type="PhylomeDB" id="A7RKP4"/>
<dbReference type="OMA" id="ATHCHIY"/>
<evidence type="ECO:0008006" key="3">
    <source>
        <dbReference type="Google" id="ProtNLM"/>
    </source>
</evidence>
<accession>A7RKP4</accession>